<evidence type="ECO:0000313" key="1">
    <source>
        <dbReference type="EMBL" id="OUM08223.1"/>
    </source>
</evidence>
<proteinExistence type="predicted"/>
<dbReference type="RefSeq" id="WP_084915336.1">
    <property type="nucleotide sequence ID" value="NZ_JAHZNS010000029.1"/>
</dbReference>
<reference evidence="1 2" key="1">
    <citation type="submission" date="2017-01" db="EMBL/GenBank/DDBJ databases">
        <authorList>
            <person name="Mah S.A."/>
            <person name="Swanson W.J."/>
            <person name="Moy G.W."/>
            <person name="Vacquier V.D."/>
        </authorList>
    </citation>
    <scope>NUCLEOTIDE SEQUENCE [LARGE SCALE GENOMIC DNA]</scope>
    <source>
        <strain evidence="1">PDD-32b-74</strain>
    </source>
</reference>
<name>A0A244EUM2_PSESX</name>
<comment type="caution">
    <text evidence="1">The sequence shown here is derived from an EMBL/GenBank/DDBJ whole genome shotgun (WGS) entry which is preliminary data.</text>
</comment>
<dbReference type="Proteomes" id="UP000195128">
    <property type="component" value="Unassembled WGS sequence"/>
</dbReference>
<evidence type="ECO:0000313" key="2">
    <source>
        <dbReference type="Proteomes" id="UP000195128"/>
    </source>
</evidence>
<dbReference type="AlphaFoldDB" id="A0A244EUM2"/>
<dbReference type="OrthoDB" id="6906904at2"/>
<evidence type="ECO:0008006" key="3">
    <source>
        <dbReference type="Google" id="ProtNLM"/>
    </source>
</evidence>
<dbReference type="Pfam" id="PF07865">
    <property type="entry name" value="DUF1652"/>
    <property type="match status" value="1"/>
</dbReference>
<dbReference type="EMBL" id="MTSA01000004">
    <property type="protein sequence ID" value="OUM08223.1"/>
    <property type="molecule type" value="Genomic_DNA"/>
</dbReference>
<accession>A0A244EUM2</accession>
<protein>
    <recommendedName>
        <fullName evidence="3">DUF1652 domain-containing protein</fullName>
    </recommendedName>
</protein>
<organism evidence="1 2">
    <name type="scientific">Pseudomonas syringae</name>
    <dbReference type="NCBI Taxonomy" id="317"/>
    <lineage>
        <taxon>Bacteria</taxon>
        <taxon>Pseudomonadati</taxon>
        <taxon>Pseudomonadota</taxon>
        <taxon>Gammaproteobacteria</taxon>
        <taxon>Pseudomonadales</taxon>
        <taxon>Pseudomonadaceae</taxon>
        <taxon>Pseudomonas</taxon>
    </lineage>
</organism>
<gene>
    <name evidence="1" type="ORF">BW686_05980</name>
</gene>
<sequence length="86" mass="9106">MIASGLSELELRNIVEVAFLPLRCTCTIANGHMTVKINDLASGRVFHKTDISMAGIKTSRDISGLVAKLRAGWATATAPQAQHSAA</sequence>
<dbReference type="InterPro" id="IPR012448">
    <property type="entry name" value="DUF1652"/>
</dbReference>